<reference evidence="1" key="1">
    <citation type="submission" date="2023-08" db="EMBL/GenBank/DDBJ databases">
        <title>Lactobacillus from the Female Urinary Tract.</title>
        <authorList>
            <person name="Stegman N."/>
            <person name="Jackson B."/>
            <person name="Steiling M."/>
            <person name="Sedano C."/>
            <person name="Wolfe A."/>
            <person name="Putonti C."/>
        </authorList>
    </citation>
    <scope>NUCLEOTIDE SEQUENCE</scope>
    <source>
        <strain evidence="1">UMB5661</strain>
    </source>
</reference>
<evidence type="ECO:0000313" key="1">
    <source>
        <dbReference type="EMBL" id="MDT9610490.1"/>
    </source>
</evidence>
<feature type="non-terminal residue" evidence="1">
    <location>
        <position position="1"/>
    </location>
</feature>
<accession>A0AAW8WMW9</accession>
<protein>
    <recommendedName>
        <fullName evidence="3">DNA helicase</fullName>
    </recommendedName>
</protein>
<dbReference type="AlphaFoldDB" id="A0AAW8WMW9"/>
<comment type="caution">
    <text evidence="1">The sequence shown here is derived from an EMBL/GenBank/DDBJ whole genome shotgun (WGS) entry which is preliminary data.</text>
</comment>
<dbReference type="Proteomes" id="UP001253287">
    <property type="component" value="Unassembled WGS sequence"/>
</dbReference>
<proteinExistence type="predicted"/>
<organism evidence="1 2">
    <name type="scientific">Lactobacillus crispatus</name>
    <dbReference type="NCBI Taxonomy" id="47770"/>
    <lineage>
        <taxon>Bacteria</taxon>
        <taxon>Bacillati</taxon>
        <taxon>Bacillota</taxon>
        <taxon>Bacilli</taxon>
        <taxon>Lactobacillales</taxon>
        <taxon>Lactobacillaceae</taxon>
        <taxon>Lactobacillus</taxon>
    </lineage>
</organism>
<gene>
    <name evidence="1" type="ORF">RON39_10300</name>
</gene>
<sequence>LKNQFTRKNYLHKRFDSFQNLIEVDFYEYVSPTQFESLSSPEQITFIRNALARRRSNTDFEINDEKSLDKIVKLFDAIDIDYSYVYSSSILKKIITQSDREDCVSQMIEGLSDVGRLATGEERERIINSKVQFIDRVITWLYAHKSEIDDGNFILLGYPLNEYWPEYFVEALKSKIYRVNAIKYALYYFAKDDEMEAESSNSLIGYLIREGYIDQYEAEIDNSSLSDEDREIVRKRIKDITKDVAMDRDS</sequence>
<evidence type="ECO:0000313" key="2">
    <source>
        <dbReference type="Proteomes" id="UP001253287"/>
    </source>
</evidence>
<dbReference type="EMBL" id="JAVTXN010000078">
    <property type="protein sequence ID" value="MDT9610490.1"/>
    <property type="molecule type" value="Genomic_DNA"/>
</dbReference>
<evidence type="ECO:0008006" key="3">
    <source>
        <dbReference type="Google" id="ProtNLM"/>
    </source>
</evidence>
<name>A0AAW8WMW9_9LACO</name>
<dbReference type="RefSeq" id="WP_315689327.1">
    <property type="nucleotide sequence ID" value="NZ_JAVTXG010000076.1"/>
</dbReference>